<accession>A0AAV7VHV4</accession>
<comment type="caution">
    <text evidence="1">The sequence shown here is derived from an EMBL/GenBank/DDBJ whole genome shotgun (WGS) entry which is preliminary data.</text>
</comment>
<sequence>MACHRQGHADPGVYSRRSTQCRKRWEDLRRWAWKTAEGPLGTSSQQGSGAHRILTPLMARTLAVAYPELDGRLRVSQQPQGGAHGKEQAYALYSRPETLRALLTLWKYACICLRQRWLLEVGLCHLATGSQREDMHFQVLGRGDTHHRISDTSIGVLLTRKQKPQKQHVSEYSCPLMILDSSAESTASYLKREESQAQDHAMGVVK</sequence>
<evidence type="ECO:0000313" key="1">
    <source>
        <dbReference type="EMBL" id="KAJ1200279.1"/>
    </source>
</evidence>
<organism evidence="1 2">
    <name type="scientific">Pleurodeles waltl</name>
    <name type="common">Iberian ribbed newt</name>
    <dbReference type="NCBI Taxonomy" id="8319"/>
    <lineage>
        <taxon>Eukaryota</taxon>
        <taxon>Metazoa</taxon>
        <taxon>Chordata</taxon>
        <taxon>Craniata</taxon>
        <taxon>Vertebrata</taxon>
        <taxon>Euteleostomi</taxon>
        <taxon>Amphibia</taxon>
        <taxon>Batrachia</taxon>
        <taxon>Caudata</taxon>
        <taxon>Salamandroidea</taxon>
        <taxon>Salamandridae</taxon>
        <taxon>Pleurodelinae</taxon>
        <taxon>Pleurodeles</taxon>
    </lineage>
</organism>
<dbReference type="Proteomes" id="UP001066276">
    <property type="component" value="Chromosome 2_1"/>
</dbReference>
<protein>
    <submittedName>
        <fullName evidence="1">Uncharacterized protein</fullName>
    </submittedName>
</protein>
<evidence type="ECO:0000313" key="2">
    <source>
        <dbReference type="Proteomes" id="UP001066276"/>
    </source>
</evidence>
<proteinExistence type="predicted"/>
<reference evidence="1" key="1">
    <citation type="journal article" date="2022" name="bioRxiv">
        <title>Sequencing and chromosome-scale assembly of the giantPleurodeles waltlgenome.</title>
        <authorList>
            <person name="Brown T."/>
            <person name="Elewa A."/>
            <person name="Iarovenko S."/>
            <person name="Subramanian E."/>
            <person name="Araus A.J."/>
            <person name="Petzold A."/>
            <person name="Susuki M."/>
            <person name="Suzuki K.-i.T."/>
            <person name="Hayashi T."/>
            <person name="Toyoda A."/>
            <person name="Oliveira C."/>
            <person name="Osipova E."/>
            <person name="Leigh N.D."/>
            <person name="Simon A."/>
            <person name="Yun M.H."/>
        </authorList>
    </citation>
    <scope>NUCLEOTIDE SEQUENCE</scope>
    <source>
        <strain evidence="1">20211129_DDA</strain>
        <tissue evidence="1">Liver</tissue>
    </source>
</reference>
<dbReference type="EMBL" id="JANPWB010000003">
    <property type="protein sequence ID" value="KAJ1200279.1"/>
    <property type="molecule type" value="Genomic_DNA"/>
</dbReference>
<name>A0AAV7VHV4_PLEWA</name>
<keyword evidence="2" id="KW-1185">Reference proteome</keyword>
<dbReference type="AlphaFoldDB" id="A0AAV7VHV4"/>
<gene>
    <name evidence="1" type="ORF">NDU88_004103</name>
</gene>